<evidence type="ECO:0000259" key="4">
    <source>
        <dbReference type="PROSITE" id="PS50076"/>
    </source>
</evidence>
<dbReference type="InterPro" id="IPR051948">
    <property type="entry name" value="Hsp70_co-chaperone_J-domain"/>
</dbReference>
<dbReference type="GO" id="GO:0051787">
    <property type="term" value="F:misfolded protein binding"/>
    <property type="evidence" value="ECO:0007669"/>
    <property type="project" value="TreeGrafter"/>
</dbReference>
<dbReference type="OrthoDB" id="9779889at2"/>
<dbReference type="HOGENOM" id="CLU_017633_12_6_9"/>
<sequence>MNLNPYAILGVSKDAGEDEIKKAYRKLAKKYHPDVNRNNPAAGQKFKEVGEAYRILSDKQARRSYDEAAQKTAAAAKEPRRQSAGAPAGGAFDIANMAQGMQGSFERYFGFDPQTGKVTREEKLNVNAKKKKNPLDTTVMFESFFSDFKK</sequence>
<dbReference type="PANTHER" id="PTHR44360">
    <property type="entry name" value="DNAJ HOMOLOG SUBFAMILY B MEMBER 9"/>
    <property type="match status" value="1"/>
</dbReference>
<dbReference type="Proteomes" id="UP000005361">
    <property type="component" value="Chromosome"/>
</dbReference>
<dbReference type="PROSITE" id="PS50076">
    <property type="entry name" value="DNAJ_2"/>
    <property type="match status" value="1"/>
</dbReference>
<evidence type="ECO:0000313" key="5">
    <source>
        <dbReference type="EMBL" id="AJQ29505.1"/>
    </source>
</evidence>
<gene>
    <name evidence="5" type="ORF">JBW_04174</name>
</gene>
<dbReference type="InterPro" id="IPR001623">
    <property type="entry name" value="DnaJ_domain"/>
</dbReference>
<accession>I9NLV5</accession>
<dbReference type="PANTHER" id="PTHR44360:SF1">
    <property type="entry name" value="DNAJ HOMOLOG SUBFAMILY B MEMBER 9"/>
    <property type="match status" value="1"/>
</dbReference>
<feature type="region of interest" description="Disordered" evidence="3">
    <location>
        <begin position="62"/>
        <end position="90"/>
    </location>
</feature>
<dbReference type="CDD" id="cd06257">
    <property type="entry name" value="DnaJ"/>
    <property type="match status" value="1"/>
</dbReference>
<dbReference type="KEGG" id="pft:JBW_04174"/>
<dbReference type="RefSeq" id="WP_007960370.1">
    <property type="nucleotide sequence ID" value="NZ_CP010978.1"/>
</dbReference>
<dbReference type="Pfam" id="PF00226">
    <property type="entry name" value="DnaJ"/>
    <property type="match status" value="1"/>
</dbReference>
<dbReference type="PRINTS" id="PR00625">
    <property type="entry name" value="JDOMAIN"/>
</dbReference>
<reference evidence="6" key="2">
    <citation type="submission" date="2015-02" db="EMBL/GenBank/DDBJ databases">
        <title>Complete Genome Sequence of Pelosinus fermentans JBW45.</title>
        <authorList>
            <person name="De Leon K.B."/>
            <person name="Utturkar S.M."/>
            <person name="Camilleri L.B."/>
            <person name="Arkin A.P."/>
            <person name="Fields M.W."/>
            <person name="Brown S.D."/>
            <person name="Wall J.D."/>
        </authorList>
    </citation>
    <scope>NUCLEOTIDE SEQUENCE [LARGE SCALE GENOMIC DNA]</scope>
    <source>
        <strain evidence="6">JBW45</strain>
    </source>
</reference>
<protein>
    <submittedName>
        <fullName evidence="5">Heat shock protein DnaJ domain protein</fullName>
    </submittedName>
</protein>
<evidence type="ECO:0000256" key="1">
    <source>
        <dbReference type="ARBA" id="ARBA00022705"/>
    </source>
</evidence>
<name>I9NLV5_9FIRM</name>
<dbReference type="GO" id="GO:0036503">
    <property type="term" value="P:ERAD pathway"/>
    <property type="evidence" value="ECO:0007669"/>
    <property type="project" value="TreeGrafter"/>
</dbReference>
<evidence type="ECO:0000313" key="6">
    <source>
        <dbReference type="Proteomes" id="UP000005361"/>
    </source>
</evidence>
<dbReference type="SMART" id="SM00271">
    <property type="entry name" value="DnaJ"/>
    <property type="match status" value="1"/>
</dbReference>
<dbReference type="EMBL" id="CP010978">
    <property type="protein sequence ID" value="AJQ29505.1"/>
    <property type="molecule type" value="Genomic_DNA"/>
</dbReference>
<reference evidence="5 6" key="1">
    <citation type="journal article" date="2015" name="Genome Announc.">
        <title>Complete Genome Sequence of Pelosinus fermentans JBW45, a Member of a Remarkably Competitive Group of Negativicutes in the Firmicutes Phylum.</title>
        <authorList>
            <person name="De Leon K.B."/>
            <person name="Utturkar S.M."/>
            <person name="Camilleri L.B."/>
            <person name="Elias D.A."/>
            <person name="Arkin A.P."/>
            <person name="Fields M.W."/>
            <person name="Brown S.D."/>
            <person name="Wall J.D."/>
        </authorList>
    </citation>
    <scope>NUCLEOTIDE SEQUENCE [LARGE SCALE GENOMIC DNA]</scope>
    <source>
        <strain evidence="5 6">JBW45</strain>
    </source>
</reference>
<feature type="domain" description="J" evidence="4">
    <location>
        <begin position="4"/>
        <end position="69"/>
    </location>
</feature>
<proteinExistence type="predicted"/>
<dbReference type="AlphaFoldDB" id="I9NLV5"/>
<dbReference type="SUPFAM" id="SSF46565">
    <property type="entry name" value="Chaperone J-domain"/>
    <property type="match status" value="1"/>
</dbReference>
<keyword evidence="2" id="KW-0143">Chaperone</keyword>
<evidence type="ECO:0000256" key="3">
    <source>
        <dbReference type="SAM" id="MobiDB-lite"/>
    </source>
</evidence>
<dbReference type="InterPro" id="IPR036869">
    <property type="entry name" value="J_dom_sf"/>
</dbReference>
<dbReference type="STRING" id="1192197.JBW_04174"/>
<evidence type="ECO:0000256" key="2">
    <source>
        <dbReference type="ARBA" id="ARBA00023186"/>
    </source>
</evidence>
<keyword evidence="1" id="KW-0235">DNA replication</keyword>
<organism evidence="5 6">
    <name type="scientific">Pelosinus fermentans JBW45</name>
    <dbReference type="NCBI Taxonomy" id="1192197"/>
    <lineage>
        <taxon>Bacteria</taxon>
        <taxon>Bacillati</taxon>
        <taxon>Bacillota</taxon>
        <taxon>Negativicutes</taxon>
        <taxon>Selenomonadales</taxon>
        <taxon>Sporomusaceae</taxon>
        <taxon>Pelosinus</taxon>
    </lineage>
</organism>
<dbReference type="GO" id="GO:0051087">
    <property type="term" value="F:protein-folding chaperone binding"/>
    <property type="evidence" value="ECO:0007669"/>
    <property type="project" value="TreeGrafter"/>
</dbReference>
<dbReference type="GO" id="GO:0006260">
    <property type="term" value="P:DNA replication"/>
    <property type="evidence" value="ECO:0007669"/>
    <property type="project" value="UniProtKB-KW"/>
</dbReference>
<keyword evidence="5" id="KW-0346">Stress response</keyword>
<dbReference type="Gene3D" id="1.10.287.110">
    <property type="entry name" value="DnaJ domain"/>
    <property type="match status" value="1"/>
</dbReference>